<name>B9CN39_LANR4</name>
<dbReference type="GeneID" id="84904890"/>
<dbReference type="AlphaFoldDB" id="B9CN39"/>
<organism evidence="1 2">
    <name type="scientific">Lancefieldella rimae (strain ATCC 49626 / DSM 7090 / CCUG 31168 / NBRC 15546 / VPI D140H-11A)</name>
    <name type="common">Atopobium rimae</name>
    <dbReference type="NCBI Taxonomy" id="553184"/>
    <lineage>
        <taxon>Bacteria</taxon>
        <taxon>Bacillati</taxon>
        <taxon>Actinomycetota</taxon>
        <taxon>Coriobacteriia</taxon>
        <taxon>Coriobacteriales</taxon>
        <taxon>Atopobiaceae</taxon>
        <taxon>Lancefieldella</taxon>
    </lineage>
</organism>
<sequence length="137" mass="15396">MRKTLKRLPLSELIAAVVSQVEDSTGLRCVTDANNEPSPFYSIGAITTRPDKSKTMYLDVFTLQIHAISKPGETREEVFEMLDALSEAMSTRVELACPYRVVRQVDDGVQTIKRDETGEWHAISEFEITVSYGLIIK</sequence>
<gene>
    <name evidence="1" type="ORF">ATORI0001_0998</name>
</gene>
<accession>B9CN39</accession>
<reference evidence="1 2" key="1">
    <citation type="submission" date="2009-01" db="EMBL/GenBank/DDBJ databases">
        <authorList>
            <person name="Madupu R."/>
            <person name="Sebastian Y."/>
            <person name="Durkin A.S."/>
            <person name="Torralba M."/>
            <person name="Methe B."/>
            <person name="Sutton G.G."/>
            <person name="Strausberg R.L."/>
            <person name="Nelson K.E."/>
        </authorList>
    </citation>
    <scope>NUCLEOTIDE SEQUENCE [LARGE SCALE GENOMIC DNA]</scope>
    <source>
        <strain evidence="1 2">ATCC 49626</strain>
    </source>
</reference>
<evidence type="ECO:0000313" key="2">
    <source>
        <dbReference type="Proteomes" id="UP000004070"/>
    </source>
</evidence>
<comment type="caution">
    <text evidence="1">The sequence shown here is derived from an EMBL/GenBank/DDBJ whole genome shotgun (WGS) entry which is preliminary data.</text>
</comment>
<protein>
    <recommendedName>
        <fullName evidence="3">DUF3168 domain-containing protein</fullName>
    </recommendedName>
</protein>
<proteinExistence type="predicted"/>
<dbReference type="RefSeq" id="WP_003149889.1">
    <property type="nucleotide sequence ID" value="NZ_ACFE01000003.1"/>
</dbReference>
<dbReference type="Pfam" id="PF16807">
    <property type="entry name" value="Phage_tail_terminator_4"/>
    <property type="match status" value="1"/>
</dbReference>
<dbReference type="STRING" id="1383.IV60_GL001404"/>
<dbReference type="eggNOG" id="ENOG50335RA">
    <property type="taxonomic scope" value="Bacteria"/>
</dbReference>
<evidence type="ECO:0000313" key="1">
    <source>
        <dbReference type="EMBL" id="EEE17029.1"/>
    </source>
</evidence>
<evidence type="ECO:0008006" key="3">
    <source>
        <dbReference type="Google" id="ProtNLM"/>
    </source>
</evidence>
<dbReference type="EMBL" id="ACFE01000003">
    <property type="protein sequence ID" value="EEE17029.1"/>
    <property type="molecule type" value="Genomic_DNA"/>
</dbReference>
<dbReference type="InterPro" id="IPR053745">
    <property type="entry name" value="Viral_Tail_Comp_sf"/>
</dbReference>
<dbReference type="Gene3D" id="3.30.2000.30">
    <property type="match status" value="1"/>
</dbReference>
<dbReference type="Proteomes" id="UP000004070">
    <property type="component" value="Unassembled WGS sequence"/>
</dbReference>